<comment type="similarity">
    <text evidence="2 8">Belongs to the 4-toluene sulfonate uptake permease (TSUP) (TC 2.A.102) family.</text>
</comment>
<evidence type="ECO:0000256" key="3">
    <source>
        <dbReference type="ARBA" id="ARBA00022448"/>
    </source>
</evidence>
<keyword evidence="5 8" id="KW-0812">Transmembrane</keyword>
<evidence type="ECO:0000256" key="6">
    <source>
        <dbReference type="ARBA" id="ARBA00022989"/>
    </source>
</evidence>
<evidence type="ECO:0000313" key="9">
    <source>
        <dbReference type="EMBL" id="MDR7089161.1"/>
    </source>
</evidence>
<reference evidence="9 10" key="1">
    <citation type="submission" date="2023-07" db="EMBL/GenBank/DDBJ databases">
        <title>Sorghum-associated microbial communities from plants grown in Nebraska, USA.</title>
        <authorList>
            <person name="Schachtman D."/>
        </authorList>
    </citation>
    <scope>NUCLEOTIDE SEQUENCE [LARGE SCALE GENOMIC DNA]</scope>
    <source>
        <strain evidence="9 10">BE190</strain>
    </source>
</reference>
<feature type="transmembrane region" description="Helical" evidence="8">
    <location>
        <begin position="230"/>
        <end position="248"/>
    </location>
</feature>
<evidence type="ECO:0000256" key="2">
    <source>
        <dbReference type="ARBA" id="ARBA00009142"/>
    </source>
</evidence>
<protein>
    <recommendedName>
        <fullName evidence="8">Probable membrane transporter protein</fullName>
    </recommendedName>
</protein>
<comment type="caution">
    <text evidence="9">The sequence shown here is derived from an EMBL/GenBank/DDBJ whole genome shotgun (WGS) entry which is preliminary data.</text>
</comment>
<feature type="transmembrane region" description="Helical" evidence="8">
    <location>
        <begin position="103"/>
        <end position="123"/>
    </location>
</feature>
<dbReference type="PANTHER" id="PTHR30269">
    <property type="entry name" value="TRANSMEMBRANE PROTEIN YFCA"/>
    <property type="match status" value="1"/>
</dbReference>
<dbReference type="Pfam" id="PF01925">
    <property type="entry name" value="TauE"/>
    <property type="match status" value="1"/>
</dbReference>
<evidence type="ECO:0000256" key="8">
    <source>
        <dbReference type="RuleBase" id="RU363041"/>
    </source>
</evidence>
<dbReference type="EMBL" id="JAVDVX010000002">
    <property type="protein sequence ID" value="MDR7089161.1"/>
    <property type="molecule type" value="Genomic_DNA"/>
</dbReference>
<dbReference type="InterPro" id="IPR052017">
    <property type="entry name" value="TSUP"/>
</dbReference>
<evidence type="ECO:0000256" key="4">
    <source>
        <dbReference type="ARBA" id="ARBA00022475"/>
    </source>
</evidence>
<keyword evidence="4 8" id="KW-1003">Cell membrane</keyword>
<comment type="subcellular location">
    <subcellularLocation>
        <location evidence="1 8">Cell membrane</location>
        <topology evidence="1 8">Multi-pass membrane protein</topology>
    </subcellularLocation>
</comment>
<keyword evidence="10" id="KW-1185">Reference proteome</keyword>
<name>A0ABU1UVG1_9GAMM</name>
<dbReference type="InterPro" id="IPR002781">
    <property type="entry name" value="TM_pro_TauE-like"/>
</dbReference>
<feature type="transmembrane region" description="Helical" evidence="8">
    <location>
        <begin position="188"/>
        <end position="210"/>
    </location>
</feature>
<dbReference type="RefSeq" id="WP_310069895.1">
    <property type="nucleotide sequence ID" value="NZ_JAVDVX010000002.1"/>
</dbReference>
<accession>A0ABU1UVG1</accession>
<feature type="transmembrane region" description="Helical" evidence="8">
    <location>
        <begin position="76"/>
        <end position="97"/>
    </location>
</feature>
<sequence>MDFAVETLLFLFFAATVAGFMDTLAGGGGLITIPALVVSGVPPLAALGTNKLQSSFGSGTSSFLLFKRKKIHWQELRPMMVAAFVGSVAGTIIVQFIDAKVLGFMIPLVLIIIAAYFITAPYLQLESTEPRMSNNVYQKTVLPVIGIYDGMFGPGTGSFLAVAGVSLRGLELIKATAIAKPLNFATNIASLIVFIFAGQIMWLAGFAMIVGQMLGAWMGSHYLFKVNPKVLRILIVTICLIMLGQYWYKQIAV</sequence>
<dbReference type="Proteomes" id="UP001253595">
    <property type="component" value="Unassembled WGS sequence"/>
</dbReference>
<keyword evidence="3" id="KW-0813">Transport</keyword>
<evidence type="ECO:0000256" key="7">
    <source>
        <dbReference type="ARBA" id="ARBA00023136"/>
    </source>
</evidence>
<evidence type="ECO:0000256" key="5">
    <source>
        <dbReference type="ARBA" id="ARBA00022692"/>
    </source>
</evidence>
<keyword evidence="6 8" id="KW-1133">Transmembrane helix</keyword>
<dbReference type="PANTHER" id="PTHR30269:SF0">
    <property type="entry name" value="MEMBRANE TRANSPORTER PROTEIN YFCA-RELATED"/>
    <property type="match status" value="1"/>
</dbReference>
<gene>
    <name evidence="9" type="ORF">J2X05_001167</name>
</gene>
<evidence type="ECO:0000256" key="1">
    <source>
        <dbReference type="ARBA" id="ARBA00004651"/>
    </source>
</evidence>
<evidence type="ECO:0000313" key="10">
    <source>
        <dbReference type="Proteomes" id="UP001253595"/>
    </source>
</evidence>
<keyword evidence="7 8" id="KW-0472">Membrane</keyword>
<organism evidence="9 10">
    <name type="scientific">Cellvibrio fibrivorans</name>
    <dbReference type="NCBI Taxonomy" id="126350"/>
    <lineage>
        <taxon>Bacteria</taxon>
        <taxon>Pseudomonadati</taxon>
        <taxon>Pseudomonadota</taxon>
        <taxon>Gammaproteobacteria</taxon>
        <taxon>Cellvibrionales</taxon>
        <taxon>Cellvibrionaceae</taxon>
        <taxon>Cellvibrio</taxon>
    </lineage>
</organism>
<proteinExistence type="inferred from homology"/>